<gene>
    <name evidence="1" type="ORF">PHYPA_010592</name>
</gene>
<reference evidence="1 3" key="1">
    <citation type="journal article" date="2008" name="Science">
        <title>The Physcomitrella genome reveals evolutionary insights into the conquest of land by plants.</title>
        <authorList>
            <person name="Rensing S."/>
            <person name="Lang D."/>
            <person name="Zimmer A."/>
            <person name="Terry A."/>
            <person name="Salamov A."/>
            <person name="Shapiro H."/>
            <person name="Nishiyama T."/>
            <person name="Perroud P.-F."/>
            <person name="Lindquist E."/>
            <person name="Kamisugi Y."/>
            <person name="Tanahashi T."/>
            <person name="Sakakibara K."/>
            <person name="Fujita T."/>
            <person name="Oishi K."/>
            <person name="Shin-I T."/>
            <person name="Kuroki Y."/>
            <person name="Toyoda A."/>
            <person name="Suzuki Y."/>
            <person name="Hashimoto A."/>
            <person name="Yamaguchi K."/>
            <person name="Sugano A."/>
            <person name="Kohara Y."/>
            <person name="Fujiyama A."/>
            <person name="Anterola A."/>
            <person name="Aoki S."/>
            <person name="Ashton N."/>
            <person name="Barbazuk W.B."/>
            <person name="Barker E."/>
            <person name="Bennetzen J."/>
            <person name="Bezanilla M."/>
            <person name="Blankenship R."/>
            <person name="Cho S.H."/>
            <person name="Dutcher S."/>
            <person name="Estelle M."/>
            <person name="Fawcett J.A."/>
            <person name="Gundlach H."/>
            <person name="Hanada K."/>
            <person name="Heyl A."/>
            <person name="Hicks K.A."/>
            <person name="Hugh J."/>
            <person name="Lohr M."/>
            <person name="Mayer K."/>
            <person name="Melkozernov A."/>
            <person name="Murata T."/>
            <person name="Nelson D."/>
            <person name="Pils B."/>
            <person name="Prigge M."/>
            <person name="Reiss B."/>
            <person name="Renner T."/>
            <person name="Rombauts S."/>
            <person name="Rushton P."/>
            <person name="Sanderfoot A."/>
            <person name="Schween G."/>
            <person name="Shiu S.-H."/>
            <person name="Stueber K."/>
            <person name="Theodoulou F.L."/>
            <person name="Tu H."/>
            <person name="Van de Peer Y."/>
            <person name="Verrier P.J."/>
            <person name="Waters E."/>
            <person name="Wood A."/>
            <person name="Yang L."/>
            <person name="Cove D."/>
            <person name="Cuming A."/>
            <person name="Hasebe M."/>
            <person name="Lucas S."/>
            <person name="Mishler D.B."/>
            <person name="Reski R."/>
            <person name="Grigoriev I."/>
            <person name="Quatrano R.S."/>
            <person name="Boore J.L."/>
        </authorList>
    </citation>
    <scope>NUCLEOTIDE SEQUENCE [LARGE SCALE GENOMIC DNA]</scope>
    <source>
        <strain evidence="2 3">cv. Gransden 2004</strain>
    </source>
</reference>
<evidence type="ECO:0000313" key="1">
    <source>
        <dbReference type="EMBL" id="PNR51405.1"/>
    </source>
</evidence>
<dbReference type="EMBL" id="ABEU02000007">
    <property type="protein sequence ID" value="PNR51405.1"/>
    <property type="molecule type" value="Genomic_DNA"/>
</dbReference>
<proteinExistence type="predicted"/>
<name>A0A2K1KCA5_PHYPA</name>
<evidence type="ECO:0000313" key="3">
    <source>
        <dbReference type="Proteomes" id="UP000006727"/>
    </source>
</evidence>
<reference evidence="1 3" key="2">
    <citation type="journal article" date="2018" name="Plant J.">
        <title>The Physcomitrella patens chromosome-scale assembly reveals moss genome structure and evolution.</title>
        <authorList>
            <person name="Lang D."/>
            <person name="Ullrich K.K."/>
            <person name="Murat F."/>
            <person name="Fuchs J."/>
            <person name="Jenkins J."/>
            <person name="Haas F.B."/>
            <person name="Piednoel M."/>
            <person name="Gundlach H."/>
            <person name="Van Bel M."/>
            <person name="Meyberg R."/>
            <person name="Vives C."/>
            <person name="Morata J."/>
            <person name="Symeonidi A."/>
            <person name="Hiss M."/>
            <person name="Muchero W."/>
            <person name="Kamisugi Y."/>
            <person name="Saleh O."/>
            <person name="Blanc G."/>
            <person name="Decker E.L."/>
            <person name="van Gessel N."/>
            <person name="Grimwood J."/>
            <person name="Hayes R.D."/>
            <person name="Graham S.W."/>
            <person name="Gunter L.E."/>
            <person name="McDaniel S.F."/>
            <person name="Hoernstein S.N.W."/>
            <person name="Larsson A."/>
            <person name="Li F.W."/>
            <person name="Perroud P.F."/>
            <person name="Phillips J."/>
            <person name="Ranjan P."/>
            <person name="Rokshar D.S."/>
            <person name="Rothfels C.J."/>
            <person name="Schneider L."/>
            <person name="Shu S."/>
            <person name="Stevenson D.W."/>
            <person name="Thummler F."/>
            <person name="Tillich M."/>
            <person name="Villarreal Aguilar J.C."/>
            <person name="Widiez T."/>
            <person name="Wong G.K."/>
            <person name="Wymore A."/>
            <person name="Zhang Y."/>
            <person name="Zimmer A.D."/>
            <person name="Quatrano R.S."/>
            <person name="Mayer K.F.X."/>
            <person name="Goodstein D."/>
            <person name="Casacuberta J.M."/>
            <person name="Vandepoele K."/>
            <person name="Reski R."/>
            <person name="Cuming A.C."/>
            <person name="Tuskan G.A."/>
            <person name="Maumus F."/>
            <person name="Salse J."/>
            <person name="Schmutz J."/>
            <person name="Rensing S.A."/>
        </authorList>
    </citation>
    <scope>NUCLEOTIDE SEQUENCE [LARGE SCALE GENOMIC DNA]</scope>
    <source>
        <strain evidence="2 3">cv. Gransden 2004</strain>
    </source>
</reference>
<keyword evidence="3" id="KW-1185">Reference proteome</keyword>
<dbReference type="Gramene" id="Pp3c7_20010V3.1">
    <property type="protein sequence ID" value="PAC:32923984.CDS.1"/>
    <property type="gene ID" value="Pp3c7_20010"/>
</dbReference>
<accession>A0A2K1KCA5</accession>
<dbReference type="Proteomes" id="UP000006727">
    <property type="component" value="Chromosome 7"/>
</dbReference>
<dbReference type="Gramene" id="Pp3c7_20010V3.2">
    <property type="protein sequence ID" value="PAC:32923985.CDS.1"/>
    <property type="gene ID" value="Pp3c7_20010"/>
</dbReference>
<dbReference type="AlphaFoldDB" id="A0A2K1KCA5"/>
<reference evidence="2" key="3">
    <citation type="submission" date="2020-12" db="UniProtKB">
        <authorList>
            <consortium name="EnsemblPlants"/>
        </authorList>
    </citation>
    <scope>IDENTIFICATION</scope>
</reference>
<dbReference type="EnsemblPlants" id="Pp3c7_20010V3.2">
    <property type="protein sequence ID" value="PAC:32923985.CDS.1"/>
    <property type="gene ID" value="Pp3c7_20010"/>
</dbReference>
<dbReference type="EnsemblPlants" id="Pp3c7_20010V3.1">
    <property type="protein sequence ID" value="PAC:32923984.CDS.1"/>
    <property type="gene ID" value="Pp3c7_20010"/>
</dbReference>
<protein>
    <submittedName>
        <fullName evidence="1 2">Uncharacterized protein</fullName>
    </submittedName>
</protein>
<dbReference type="InParanoid" id="A0A2K1KCA5"/>
<organism evidence="1">
    <name type="scientific">Physcomitrium patens</name>
    <name type="common">Spreading-leaved earth moss</name>
    <name type="synonym">Physcomitrella patens</name>
    <dbReference type="NCBI Taxonomy" id="3218"/>
    <lineage>
        <taxon>Eukaryota</taxon>
        <taxon>Viridiplantae</taxon>
        <taxon>Streptophyta</taxon>
        <taxon>Embryophyta</taxon>
        <taxon>Bryophyta</taxon>
        <taxon>Bryophytina</taxon>
        <taxon>Bryopsida</taxon>
        <taxon>Funariidae</taxon>
        <taxon>Funariales</taxon>
        <taxon>Funariaceae</taxon>
        <taxon>Physcomitrium</taxon>
    </lineage>
</organism>
<evidence type="ECO:0000313" key="2">
    <source>
        <dbReference type="EnsemblPlants" id="PAC:32923984.CDS.1"/>
    </source>
</evidence>
<sequence length="59" mass="6664">MIFSFFYHSHHVCGRRLCALAVVCCYLPQGINQRSVIIPFFIALQFSPASVVFDSVLTL</sequence>